<organism evidence="1 2">
    <name type="scientific">Isoalcanivorax beigongshangi</name>
    <dbReference type="NCBI Taxonomy" id="3238810"/>
    <lineage>
        <taxon>Bacteria</taxon>
        <taxon>Pseudomonadati</taxon>
        <taxon>Pseudomonadota</taxon>
        <taxon>Gammaproteobacteria</taxon>
        <taxon>Oceanospirillales</taxon>
        <taxon>Alcanivoracaceae</taxon>
        <taxon>Isoalcanivorax</taxon>
    </lineage>
</organism>
<reference evidence="1 2" key="1">
    <citation type="submission" date="2024-07" db="EMBL/GenBank/DDBJ databases">
        <authorList>
            <person name="Ren Q."/>
        </authorList>
    </citation>
    <scope>NUCLEOTIDE SEQUENCE [LARGE SCALE GENOMIC DNA]</scope>
    <source>
        <strain evidence="1 2">REN37</strain>
    </source>
</reference>
<evidence type="ECO:0000313" key="1">
    <source>
        <dbReference type="EMBL" id="MEY1662815.1"/>
    </source>
</evidence>
<sequence>MTEVLFYISETPGIRATLAGRIADKAWRQQRQVYIHLPDREQALAFSDQLWQSALCPFLPHVLQDDPGAGQSPIVLGFTDQPGECHDVLINLAAEVPDFYGRFSRVAEMICGDPSLRTEGRARWSFYRDRGYPVRSHTL</sequence>
<dbReference type="Pfam" id="PF04364">
    <property type="entry name" value="DNA_pol3_chi"/>
    <property type="match status" value="1"/>
</dbReference>
<dbReference type="RefSeq" id="WP_369456042.1">
    <property type="nucleotide sequence ID" value="NZ_JBGCUO010000001.1"/>
</dbReference>
<evidence type="ECO:0000313" key="2">
    <source>
        <dbReference type="Proteomes" id="UP001562065"/>
    </source>
</evidence>
<gene>
    <name evidence="1" type="ORF">AB5I84_11700</name>
</gene>
<protein>
    <submittedName>
        <fullName evidence="1">DNA polymerase III subunit chi</fullName>
    </submittedName>
</protein>
<dbReference type="InterPro" id="IPR007459">
    <property type="entry name" value="DNA_pol3_chi"/>
</dbReference>
<comment type="caution">
    <text evidence="1">The sequence shown here is derived from an EMBL/GenBank/DDBJ whole genome shotgun (WGS) entry which is preliminary data.</text>
</comment>
<keyword evidence="2" id="KW-1185">Reference proteome</keyword>
<dbReference type="PANTHER" id="PTHR38767:SF1">
    <property type="entry name" value="DNA POLYMERASE III SUBUNIT CHI"/>
    <property type="match status" value="1"/>
</dbReference>
<name>A0ABV4AJM4_9GAMM</name>
<proteinExistence type="predicted"/>
<dbReference type="Proteomes" id="UP001562065">
    <property type="component" value="Unassembled WGS sequence"/>
</dbReference>
<accession>A0ABV4AJM4</accession>
<dbReference type="PANTHER" id="PTHR38767">
    <property type="entry name" value="DNA POLYMERASE III SUBUNIT CHI"/>
    <property type="match status" value="1"/>
</dbReference>
<dbReference type="InterPro" id="IPR036768">
    <property type="entry name" value="PolIII_chi_sf"/>
</dbReference>
<dbReference type="Gene3D" id="3.40.50.10110">
    <property type="entry name" value="DNA polymerase III subunit chi"/>
    <property type="match status" value="1"/>
</dbReference>
<dbReference type="EMBL" id="JBGCUO010000001">
    <property type="protein sequence ID" value="MEY1662815.1"/>
    <property type="molecule type" value="Genomic_DNA"/>
</dbReference>
<dbReference type="SUPFAM" id="SSF102400">
    <property type="entry name" value="DNA polymerase III chi subunit"/>
    <property type="match status" value="1"/>
</dbReference>